<evidence type="ECO:0000256" key="6">
    <source>
        <dbReference type="SAM" id="MobiDB-lite"/>
    </source>
</evidence>
<dbReference type="CDD" id="cd16429">
    <property type="entry name" value="VirB10"/>
    <property type="match status" value="1"/>
</dbReference>
<sequence length="368" mass="40700">MSQQKRSSPQDFTQAVNDITTPREQAKDTDEVLANIEPEHTPVSSQAFPVVLDPFEQAKQQHEVEELSRALSALKTRWVGGEPIQSHNIKASQTSPSFHTRQVGDEVRSSDEQREMIAKRIQEAEALKAQILRGDYTPEALTQKTAELNSLSKRFDTPPTNIAGFTEENAYNASIEGKLKIPVGTIIPAVTMMKTNSDHPGTFKAVVSQDIFDVDLEYVLIPKGSEVILKSVTISNVNEVINRRMGLTVPWVVLPNGNRVDLSKSSGLDREGIGAVGDQVDRHYLAQFFGVAAYALLASSTSWEGTGETDQSYTSAISSSLRNQAAPIAQKYLALKPTVTIRAGQSINVMVEDDIYLTPWRYLYEEYL</sequence>
<name>A0A9X3CS83_9VIBR</name>
<organism evidence="7 8">
    <name type="scientific">Vibrio qingdaonensis</name>
    <dbReference type="NCBI Taxonomy" id="2829491"/>
    <lineage>
        <taxon>Bacteria</taxon>
        <taxon>Pseudomonadati</taxon>
        <taxon>Pseudomonadota</taxon>
        <taxon>Gammaproteobacteria</taxon>
        <taxon>Vibrionales</taxon>
        <taxon>Vibrionaceae</taxon>
        <taxon>Vibrio</taxon>
    </lineage>
</organism>
<feature type="region of interest" description="Disordered" evidence="6">
    <location>
        <begin position="1"/>
        <end position="28"/>
    </location>
</feature>
<evidence type="ECO:0000256" key="4">
    <source>
        <dbReference type="ARBA" id="ARBA00022989"/>
    </source>
</evidence>
<dbReference type="Pfam" id="PF03743">
    <property type="entry name" value="TrbI"/>
    <property type="match status" value="1"/>
</dbReference>
<comment type="caution">
    <text evidence="7">The sequence shown here is derived from an EMBL/GenBank/DDBJ whole genome shotgun (WGS) entry which is preliminary data.</text>
</comment>
<comment type="subcellular location">
    <subcellularLocation>
        <location evidence="1">Membrane</location>
        <topology evidence="1">Single-pass membrane protein</topology>
    </subcellularLocation>
</comment>
<dbReference type="GO" id="GO:0016020">
    <property type="term" value="C:membrane"/>
    <property type="evidence" value="ECO:0007669"/>
    <property type="project" value="UniProtKB-SubCell"/>
</dbReference>
<evidence type="ECO:0000256" key="2">
    <source>
        <dbReference type="ARBA" id="ARBA00010265"/>
    </source>
</evidence>
<proteinExistence type="inferred from homology"/>
<keyword evidence="4" id="KW-1133">Transmembrane helix</keyword>
<evidence type="ECO:0000256" key="5">
    <source>
        <dbReference type="ARBA" id="ARBA00023136"/>
    </source>
</evidence>
<evidence type="ECO:0000313" key="8">
    <source>
        <dbReference type="Proteomes" id="UP001155587"/>
    </source>
</evidence>
<feature type="compositionally biased region" description="Polar residues" evidence="6">
    <location>
        <begin position="1"/>
        <end position="23"/>
    </location>
</feature>
<accession>A0A9X3CS83</accession>
<keyword evidence="5" id="KW-0472">Membrane</keyword>
<evidence type="ECO:0000256" key="1">
    <source>
        <dbReference type="ARBA" id="ARBA00004167"/>
    </source>
</evidence>
<dbReference type="Proteomes" id="UP001155587">
    <property type="component" value="Unassembled WGS sequence"/>
</dbReference>
<dbReference type="Gene3D" id="2.40.128.260">
    <property type="entry name" value="Type IV secretion system, VirB10/TraB/TrbI"/>
    <property type="match status" value="1"/>
</dbReference>
<protein>
    <submittedName>
        <fullName evidence="7">TrbI/VirB10 family protein</fullName>
    </submittedName>
</protein>
<feature type="region of interest" description="Disordered" evidence="6">
    <location>
        <begin position="90"/>
        <end position="110"/>
    </location>
</feature>
<dbReference type="InterPro" id="IPR042217">
    <property type="entry name" value="T4SS_VirB10/TrbI"/>
</dbReference>
<dbReference type="InterPro" id="IPR005498">
    <property type="entry name" value="T4SS_VirB10/TraB/TrbI"/>
</dbReference>
<dbReference type="RefSeq" id="WP_265677342.1">
    <property type="nucleotide sequence ID" value="NZ_JAKRRY010000045.1"/>
</dbReference>
<feature type="compositionally biased region" description="Polar residues" evidence="6">
    <location>
        <begin position="90"/>
        <end position="100"/>
    </location>
</feature>
<evidence type="ECO:0000256" key="3">
    <source>
        <dbReference type="ARBA" id="ARBA00022692"/>
    </source>
</evidence>
<reference evidence="7" key="1">
    <citation type="submission" date="2022-02" db="EMBL/GenBank/DDBJ databases">
        <title>Vibrio sp. nov, a new bacterium isolated from seawater.</title>
        <authorList>
            <person name="Yuan Y."/>
        </authorList>
    </citation>
    <scope>NUCLEOTIDE SEQUENCE</scope>
    <source>
        <strain evidence="7">ZSDZ65</strain>
    </source>
</reference>
<gene>
    <name evidence="7" type="ORF">MD535_22345</name>
</gene>
<keyword evidence="8" id="KW-1185">Reference proteome</keyword>
<evidence type="ECO:0000313" key="7">
    <source>
        <dbReference type="EMBL" id="MCW8348733.1"/>
    </source>
</evidence>
<dbReference type="AlphaFoldDB" id="A0A9X3CS83"/>
<dbReference type="EMBL" id="JAKRRY010000045">
    <property type="protein sequence ID" value="MCW8348733.1"/>
    <property type="molecule type" value="Genomic_DNA"/>
</dbReference>
<comment type="similarity">
    <text evidence="2">Belongs to the TrbI/VirB10 family.</text>
</comment>
<keyword evidence="3" id="KW-0812">Transmembrane</keyword>